<evidence type="ECO:0000313" key="3">
    <source>
        <dbReference type="Proteomes" id="UP000218231"/>
    </source>
</evidence>
<feature type="region of interest" description="Disordered" evidence="1">
    <location>
        <begin position="1"/>
        <end position="102"/>
    </location>
</feature>
<name>A0A2A2K0K0_9BILA</name>
<organism evidence="2 3">
    <name type="scientific">Diploscapter pachys</name>
    <dbReference type="NCBI Taxonomy" id="2018661"/>
    <lineage>
        <taxon>Eukaryota</taxon>
        <taxon>Metazoa</taxon>
        <taxon>Ecdysozoa</taxon>
        <taxon>Nematoda</taxon>
        <taxon>Chromadorea</taxon>
        <taxon>Rhabditida</taxon>
        <taxon>Rhabditina</taxon>
        <taxon>Rhabditomorpha</taxon>
        <taxon>Rhabditoidea</taxon>
        <taxon>Rhabditidae</taxon>
        <taxon>Diploscapter</taxon>
    </lineage>
</organism>
<reference evidence="2 3" key="1">
    <citation type="journal article" date="2017" name="Curr. Biol.">
        <title>Genome architecture and evolution of a unichromosomal asexual nematode.</title>
        <authorList>
            <person name="Fradin H."/>
            <person name="Zegar C."/>
            <person name="Gutwein M."/>
            <person name="Lucas J."/>
            <person name="Kovtun M."/>
            <person name="Corcoran D."/>
            <person name="Baugh L.R."/>
            <person name="Kiontke K."/>
            <person name="Gunsalus K."/>
            <person name="Fitch D.H."/>
            <person name="Piano F."/>
        </authorList>
    </citation>
    <scope>NUCLEOTIDE SEQUENCE [LARGE SCALE GENOMIC DNA]</scope>
    <source>
        <strain evidence="2">PF1309</strain>
    </source>
</reference>
<comment type="caution">
    <text evidence="2">The sequence shown here is derived from an EMBL/GenBank/DDBJ whole genome shotgun (WGS) entry which is preliminary data.</text>
</comment>
<dbReference type="EMBL" id="LIAE01009926">
    <property type="protein sequence ID" value="PAV67412.1"/>
    <property type="molecule type" value="Genomic_DNA"/>
</dbReference>
<protein>
    <submittedName>
        <fullName evidence="2">Uncharacterized protein</fullName>
    </submittedName>
</protein>
<dbReference type="Proteomes" id="UP000218231">
    <property type="component" value="Unassembled WGS sequence"/>
</dbReference>
<evidence type="ECO:0000313" key="2">
    <source>
        <dbReference type="EMBL" id="PAV67412.1"/>
    </source>
</evidence>
<sequence length="129" mass="14092">MLPERGEPQHAGACDHQQDGDDEGQGEARRMGTDAQQHGHCGERRAGQRPQRRDHAEPLPERHDDIVRAVVAHAQNRHRRRVRSPHIERLRSGHAIHGTGIPPRSLINPCKGGRNGCIAAMLGGRAAGG</sequence>
<evidence type="ECO:0000256" key="1">
    <source>
        <dbReference type="SAM" id="MobiDB-lite"/>
    </source>
</evidence>
<keyword evidence="3" id="KW-1185">Reference proteome</keyword>
<feature type="compositionally biased region" description="Basic residues" evidence="1">
    <location>
        <begin position="75"/>
        <end position="84"/>
    </location>
</feature>
<feature type="compositionally biased region" description="Basic and acidic residues" evidence="1">
    <location>
        <begin position="40"/>
        <end position="67"/>
    </location>
</feature>
<dbReference type="AlphaFoldDB" id="A0A2A2K0K0"/>
<proteinExistence type="predicted"/>
<gene>
    <name evidence="2" type="ORF">WR25_23651</name>
</gene>
<accession>A0A2A2K0K0</accession>